<evidence type="ECO:0000313" key="2">
    <source>
        <dbReference type="EMBL" id="CAH0405390.1"/>
    </source>
</evidence>
<dbReference type="Proteomes" id="UP001153292">
    <property type="component" value="Chromosome 4"/>
</dbReference>
<organism evidence="2 3">
    <name type="scientific">Chilo suppressalis</name>
    <name type="common">Asiatic rice borer moth</name>
    <dbReference type="NCBI Taxonomy" id="168631"/>
    <lineage>
        <taxon>Eukaryota</taxon>
        <taxon>Metazoa</taxon>
        <taxon>Ecdysozoa</taxon>
        <taxon>Arthropoda</taxon>
        <taxon>Hexapoda</taxon>
        <taxon>Insecta</taxon>
        <taxon>Pterygota</taxon>
        <taxon>Neoptera</taxon>
        <taxon>Endopterygota</taxon>
        <taxon>Lepidoptera</taxon>
        <taxon>Glossata</taxon>
        <taxon>Ditrysia</taxon>
        <taxon>Pyraloidea</taxon>
        <taxon>Crambidae</taxon>
        <taxon>Crambinae</taxon>
        <taxon>Chilo</taxon>
    </lineage>
</organism>
<dbReference type="PROSITE" id="PS50878">
    <property type="entry name" value="RT_POL"/>
    <property type="match status" value="1"/>
</dbReference>
<protein>
    <recommendedName>
        <fullName evidence="1">Reverse transcriptase domain-containing protein</fullName>
    </recommendedName>
</protein>
<dbReference type="SUPFAM" id="SSF56672">
    <property type="entry name" value="DNA/RNA polymerases"/>
    <property type="match status" value="1"/>
</dbReference>
<dbReference type="InterPro" id="IPR000477">
    <property type="entry name" value="RT_dom"/>
</dbReference>
<dbReference type="PANTHER" id="PTHR36688:SF1">
    <property type="entry name" value="ENDONUCLEASE_EXONUCLEASE_PHOSPHATASE DOMAIN-CONTAINING PROTEIN"/>
    <property type="match status" value="1"/>
</dbReference>
<feature type="domain" description="Reverse transcriptase" evidence="1">
    <location>
        <begin position="198"/>
        <end position="468"/>
    </location>
</feature>
<dbReference type="PANTHER" id="PTHR36688">
    <property type="entry name" value="ENDO/EXONUCLEASE/PHOSPHATASE DOMAIN-CONTAINING PROTEIN"/>
    <property type="match status" value="1"/>
</dbReference>
<reference evidence="2" key="1">
    <citation type="submission" date="2021-12" db="EMBL/GenBank/DDBJ databases">
        <authorList>
            <person name="King R."/>
        </authorList>
    </citation>
    <scope>NUCLEOTIDE SEQUENCE</scope>
</reference>
<name>A0ABN8BFG4_CHISP</name>
<evidence type="ECO:0000259" key="1">
    <source>
        <dbReference type="PROSITE" id="PS50878"/>
    </source>
</evidence>
<dbReference type="CDD" id="cd01650">
    <property type="entry name" value="RT_nLTR_like"/>
    <property type="match status" value="1"/>
</dbReference>
<evidence type="ECO:0000313" key="3">
    <source>
        <dbReference type="Proteomes" id="UP001153292"/>
    </source>
</evidence>
<keyword evidence="3" id="KW-1185">Reference proteome</keyword>
<proteinExistence type="predicted"/>
<dbReference type="InterPro" id="IPR043502">
    <property type="entry name" value="DNA/RNA_pol_sf"/>
</dbReference>
<accession>A0ABN8BFG4</accession>
<gene>
    <name evidence="2" type="ORF">CHILSU_LOCUS8754</name>
</gene>
<dbReference type="InterPro" id="IPR052560">
    <property type="entry name" value="RdDP_mobile_element"/>
</dbReference>
<dbReference type="EMBL" id="OU963897">
    <property type="protein sequence ID" value="CAH0405390.1"/>
    <property type="molecule type" value="Genomic_DNA"/>
</dbReference>
<dbReference type="Pfam" id="PF00078">
    <property type="entry name" value="RVT_1"/>
    <property type="match status" value="1"/>
</dbReference>
<sequence length="600" mass="67597">MLSVADECIPIRKSPTCKNISSPPWWDKDCTAAIRNRKIAEKAYSSAMTVENYLHYKKVAAETVSLLRLKKKEGWTKFCTSLSPRSSPSLIWKNIRKFRGSYSDTYENFSSSDPDAWLVPFSRKIAPLSAPTLEEVRNLPGSPSFSSNPLEAPFSWEEISLALSGLEDSAPGADGIPYSFITKSGNETKLHFLKMVNAIFESGTPPEEWKTQIIIPILKSGKQGNDPSSYRPIALSNTLFKVVERLIKNRLEWFLENNNKLSETQFGFRKGLSTMDSLGSFVTDIRVALSKRRSVVGVFLDIASAYDNVLLPVLRQKMLKLNIPEKFVNFICNTLNDRSVSVSFQNLNLPPRKIWKGLPQGSVLSPLLYSIYTHDLDLTVTSFCNVLQYADDLALYIDVDNILDASSRLNSAIYYLNNWLSDHGLSLSIPKSSVVVFSRARYIPHINISCEGQVFPNHDKVKFLGMVLDCRLTGVPHINYIVKKCERNLNIIRALSGVWWGAHPSTQKMMFNALVRSLLDYGSFLLEPCSKIALKLFDKIQSKCLRIILGAMKSSPINAMQWPDWLTIYTDASKLTDDSHVGSAVWVPKYNIILDFKCSQ</sequence>